<dbReference type="PROSITE" id="PS50928">
    <property type="entry name" value="ABC_TM1"/>
    <property type="match status" value="1"/>
</dbReference>
<keyword evidence="2 7" id="KW-0813">Transport</keyword>
<dbReference type="Pfam" id="PF00528">
    <property type="entry name" value="BPD_transp_1"/>
    <property type="match status" value="1"/>
</dbReference>
<dbReference type="InterPro" id="IPR000515">
    <property type="entry name" value="MetI-like"/>
</dbReference>
<feature type="transmembrane region" description="Helical" evidence="7">
    <location>
        <begin position="12"/>
        <end position="30"/>
    </location>
</feature>
<evidence type="ECO:0000256" key="1">
    <source>
        <dbReference type="ARBA" id="ARBA00004651"/>
    </source>
</evidence>
<feature type="domain" description="ABC transmembrane type-1" evidence="8">
    <location>
        <begin position="69"/>
        <end position="258"/>
    </location>
</feature>
<dbReference type="PANTHER" id="PTHR43744:SF12">
    <property type="entry name" value="ABC TRANSPORTER PERMEASE PROTEIN MG189-RELATED"/>
    <property type="match status" value="1"/>
</dbReference>
<keyword evidence="6 7" id="KW-0472">Membrane</keyword>
<protein>
    <submittedName>
        <fullName evidence="9">Multiple sugar transport system permease protein</fullName>
    </submittedName>
</protein>
<dbReference type="GO" id="GO:0055085">
    <property type="term" value="P:transmembrane transport"/>
    <property type="evidence" value="ECO:0007669"/>
    <property type="project" value="InterPro"/>
</dbReference>
<dbReference type="CDD" id="cd06261">
    <property type="entry name" value="TM_PBP2"/>
    <property type="match status" value="1"/>
</dbReference>
<dbReference type="STRING" id="29563.SAMN02983006_00836"/>
<feature type="transmembrane region" description="Helical" evidence="7">
    <location>
        <begin position="239"/>
        <end position="263"/>
    </location>
</feature>
<evidence type="ECO:0000259" key="8">
    <source>
        <dbReference type="PROSITE" id="PS50928"/>
    </source>
</evidence>
<evidence type="ECO:0000256" key="6">
    <source>
        <dbReference type="ARBA" id="ARBA00023136"/>
    </source>
</evidence>
<dbReference type="RefSeq" id="WP_089860136.1">
    <property type="nucleotide sequence ID" value="NZ_FOTI01000007.1"/>
</dbReference>
<comment type="similarity">
    <text evidence="7">Belongs to the binding-protein-dependent transport system permease family.</text>
</comment>
<keyword evidence="5 7" id="KW-1133">Transmembrane helix</keyword>
<feature type="transmembrane region" description="Helical" evidence="7">
    <location>
        <begin position="137"/>
        <end position="157"/>
    </location>
</feature>
<feature type="transmembrane region" description="Helical" evidence="7">
    <location>
        <begin position="106"/>
        <end position="131"/>
    </location>
</feature>
<dbReference type="GO" id="GO:0005886">
    <property type="term" value="C:plasma membrane"/>
    <property type="evidence" value="ECO:0007669"/>
    <property type="project" value="UniProtKB-SubCell"/>
</dbReference>
<dbReference type="Proteomes" id="UP000199006">
    <property type="component" value="Unassembled WGS sequence"/>
</dbReference>
<evidence type="ECO:0000256" key="5">
    <source>
        <dbReference type="ARBA" id="ARBA00022989"/>
    </source>
</evidence>
<organism evidence="9 10">
    <name type="scientific">Halanaerobium salsuginis</name>
    <dbReference type="NCBI Taxonomy" id="29563"/>
    <lineage>
        <taxon>Bacteria</taxon>
        <taxon>Bacillati</taxon>
        <taxon>Bacillota</taxon>
        <taxon>Clostridia</taxon>
        <taxon>Halanaerobiales</taxon>
        <taxon>Halanaerobiaceae</taxon>
        <taxon>Halanaerobium</taxon>
    </lineage>
</organism>
<keyword evidence="9" id="KW-0762">Sugar transport</keyword>
<evidence type="ECO:0000256" key="7">
    <source>
        <dbReference type="RuleBase" id="RU363032"/>
    </source>
</evidence>
<gene>
    <name evidence="9" type="ORF">SAMN02983006_00836</name>
</gene>
<evidence type="ECO:0000256" key="2">
    <source>
        <dbReference type="ARBA" id="ARBA00022448"/>
    </source>
</evidence>
<keyword evidence="3" id="KW-1003">Cell membrane</keyword>
<feature type="transmembrane region" description="Helical" evidence="7">
    <location>
        <begin position="68"/>
        <end position="94"/>
    </location>
</feature>
<evidence type="ECO:0000313" key="9">
    <source>
        <dbReference type="EMBL" id="SFL31773.1"/>
    </source>
</evidence>
<dbReference type="OrthoDB" id="9771544at2"/>
<accession>A0A1I4GQL6</accession>
<reference evidence="9 10" key="1">
    <citation type="submission" date="2016-10" db="EMBL/GenBank/DDBJ databases">
        <authorList>
            <person name="de Groot N.N."/>
        </authorList>
    </citation>
    <scope>NUCLEOTIDE SEQUENCE [LARGE SCALE GENOMIC DNA]</scope>
    <source>
        <strain evidence="9 10">ATCC 51327</strain>
    </source>
</reference>
<name>A0A1I4GQL6_9FIRM</name>
<evidence type="ECO:0000256" key="3">
    <source>
        <dbReference type="ARBA" id="ARBA00022475"/>
    </source>
</evidence>
<dbReference type="Gene3D" id="1.10.3720.10">
    <property type="entry name" value="MetI-like"/>
    <property type="match status" value="1"/>
</dbReference>
<evidence type="ECO:0000256" key="4">
    <source>
        <dbReference type="ARBA" id="ARBA00022692"/>
    </source>
</evidence>
<proteinExistence type="inferred from homology"/>
<keyword evidence="4 7" id="KW-0812">Transmembrane</keyword>
<sequence length="273" mass="31325">MTFNLKKIIKHLILLIFLFIMLGPFLWLISTSLKEFGDVFNYPPEIIPKTISWQNFERVFTSFSLVRYFLNSIFVTFVRTLGTLLTSSLAAYAFARLKFPGRDKIFILYLATLMIPFQVVMIPLFIIMKYFGWVDSYQALILPGVFNALGVFLLRQFFISLPKSLEESAFIDGASYFVIFSRIILPLAKPGLATLSVLSFLWSWNDFLWPLIIIDSDTMNTITLAISKFQGYYFTEWNLLMAATLIALLPTIIVYICAQNYFVEGIAASGTKY</sequence>
<dbReference type="InterPro" id="IPR035906">
    <property type="entry name" value="MetI-like_sf"/>
</dbReference>
<comment type="subcellular location">
    <subcellularLocation>
        <location evidence="1 7">Cell membrane</location>
        <topology evidence="1 7">Multi-pass membrane protein</topology>
    </subcellularLocation>
</comment>
<keyword evidence="10" id="KW-1185">Reference proteome</keyword>
<dbReference type="PANTHER" id="PTHR43744">
    <property type="entry name" value="ABC TRANSPORTER PERMEASE PROTEIN MG189-RELATED-RELATED"/>
    <property type="match status" value="1"/>
</dbReference>
<dbReference type="SUPFAM" id="SSF161098">
    <property type="entry name" value="MetI-like"/>
    <property type="match status" value="1"/>
</dbReference>
<dbReference type="EMBL" id="FOTI01000007">
    <property type="protein sequence ID" value="SFL31773.1"/>
    <property type="molecule type" value="Genomic_DNA"/>
</dbReference>
<evidence type="ECO:0000313" key="10">
    <source>
        <dbReference type="Proteomes" id="UP000199006"/>
    </source>
</evidence>
<dbReference type="AlphaFoldDB" id="A0A1I4GQL6"/>